<dbReference type="PANTHER" id="PTHR30023">
    <property type="entry name" value="D-ALANYL-D-ALANINE CARBOXYPEPTIDASE"/>
    <property type="match status" value="1"/>
</dbReference>
<feature type="region of interest" description="Disordered" evidence="3">
    <location>
        <begin position="1"/>
        <end position="30"/>
    </location>
</feature>
<evidence type="ECO:0000313" key="4">
    <source>
        <dbReference type="EMBL" id="GHB11144.1"/>
    </source>
</evidence>
<keyword evidence="5" id="KW-1185">Reference proteome</keyword>
<feature type="compositionally biased region" description="Basic residues" evidence="3">
    <location>
        <begin position="1"/>
        <end position="10"/>
    </location>
</feature>
<evidence type="ECO:0000256" key="2">
    <source>
        <dbReference type="ARBA" id="ARBA00022801"/>
    </source>
</evidence>
<keyword evidence="2" id="KW-0378">Hydrolase</keyword>
<dbReference type="EMBL" id="BMVO01000011">
    <property type="protein sequence ID" value="GHB11144.1"/>
    <property type="molecule type" value="Genomic_DNA"/>
</dbReference>
<evidence type="ECO:0000256" key="1">
    <source>
        <dbReference type="ARBA" id="ARBA00006096"/>
    </source>
</evidence>
<dbReference type="Pfam" id="PF02113">
    <property type="entry name" value="Peptidase_S13"/>
    <property type="match status" value="1"/>
</dbReference>
<dbReference type="PANTHER" id="PTHR30023:SF0">
    <property type="entry name" value="PENICILLIN-SENSITIVE CARBOXYPEPTIDASE A"/>
    <property type="match status" value="1"/>
</dbReference>
<dbReference type="InterPro" id="IPR000667">
    <property type="entry name" value="Peptidase_S13"/>
</dbReference>
<accession>A0ABQ3DR49</accession>
<feature type="compositionally biased region" description="Low complexity" evidence="3">
    <location>
        <begin position="14"/>
        <end position="23"/>
    </location>
</feature>
<dbReference type="Proteomes" id="UP000599437">
    <property type="component" value="Unassembled WGS sequence"/>
</dbReference>
<organism evidence="4 5">
    <name type="scientific">Streptomyces chryseus</name>
    <dbReference type="NCBI Taxonomy" id="68186"/>
    <lineage>
        <taxon>Bacteria</taxon>
        <taxon>Bacillati</taxon>
        <taxon>Actinomycetota</taxon>
        <taxon>Actinomycetes</taxon>
        <taxon>Kitasatosporales</taxon>
        <taxon>Streptomycetaceae</taxon>
        <taxon>Streptomyces</taxon>
    </lineage>
</organism>
<dbReference type="InterPro" id="IPR012338">
    <property type="entry name" value="Beta-lactam/transpept-like"/>
</dbReference>
<dbReference type="NCBIfam" id="TIGR00666">
    <property type="entry name" value="PBP4"/>
    <property type="match status" value="1"/>
</dbReference>
<evidence type="ECO:0000256" key="3">
    <source>
        <dbReference type="SAM" id="MobiDB-lite"/>
    </source>
</evidence>
<keyword evidence="4" id="KW-0645">Protease</keyword>
<dbReference type="SUPFAM" id="SSF56601">
    <property type="entry name" value="beta-lactamase/transpeptidase-like"/>
    <property type="match status" value="1"/>
</dbReference>
<sequence length="551" mass="57717">MIRAPRRMLRSHSASAPTATRTPARPRTRPRTWPLAVVVACALAWSSSGATVAGPSDSGIKGAIDTILTDARLDGAAASVVVADAATGETLYQRDGSDRLMPASNTKLPTSAAAMAVLGPDYRYRTDALATGTRRGSVLRGDLYLRGTGDPTALAADYDALARQVAASGIRRVTGRLVADDTRFDTQRLGRSWAADDESSYYSAPISALTVAPDTDYDAGSVIVEASPGAEPGAEPTLRLTPRTDYVDLDVRATTVPAGRPRTLTVEREHGSNTVVVTGEIPVGAAPAKEWVSVWEPTGYAAAVFADALNSHGVRVTGPTRLGRPTPKDAKPLATHTSMPLKELVRPFMKLSNNMHAEALTKTIGYETTGDGTWSAGLAGISAYLKKEGVDTATLRQVDGSGLSRMNTIPAAQLAKLLLAVRTAPWYADWYASLPVACDPDRAIGGTLRSRMCKTPAALNARAKTGTLTGASGLSGYVTDAGGRELVFSIVLNNHLAASVKSVEDAIVTTLASSTETRTTLVRPTSPRAVAPPAGAADASLECSWRKPAPC</sequence>
<gene>
    <name evidence="4" type="primary">dacC</name>
    <name evidence="4" type="ORF">GCM10010346_37990</name>
</gene>
<dbReference type="GO" id="GO:0004180">
    <property type="term" value="F:carboxypeptidase activity"/>
    <property type="evidence" value="ECO:0007669"/>
    <property type="project" value="UniProtKB-KW"/>
</dbReference>
<reference evidence="5" key="1">
    <citation type="journal article" date="2019" name="Int. J. Syst. Evol. Microbiol.">
        <title>The Global Catalogue of Microorganisms (GCM) 10K type strain sequencing project: providing services to taxonomists for standard genome sequencing and annotation.</title>
        <authorList>
            <consortium name="The Broad Institute Genomics Platform"/>
            <consortium name="The Broad Institute Genome Sequencing Center for Infectious Disease"/>
            <person name="Wu L."/>
            <person name="Ma J."/>
        </authorList>
    </citation>
    <scope>NUCLEOTIDE SEQUENCE [LARGE SCALE GENOMIC DNA]</scope>
    <source>
        <strain evidence="5">JCM 4737</strain>
    </source>
</reference>
<dbReference type="PRINTS" id="PR00922">
    <property type="entry name" value="DADACBPTASE3"/>
</dbReference>
<evidence type="ECO:0000313" key="5">
    <source>
        <dbReference type="Proteomes" id="UP000599437"/>
    </source>
</evidence>
<comment type="similarity">
    <text evidence="1">Belongs to the peptidase S13 family.</text>
</comment>
<comment type="caution">
    <text evidence="4">The sequence shown here is derived from an EMBL/GenBank/DDBJ whole genome shotgun (WGS) entry which is preliminary data.</text>
</comment>
<proteinExistence type="inferred from homology"/>
<keyword evidence="4" id="KW-0121">Carboxypeptidase</keyword>
<protein>
    <submittedName>
        <fullName evidence="4">D-alanyl-D-alanine carboxypeptidase DacC</fullName>
    </submittedName>
</protein>
<dbReference type="Gene3D" id="3.40.710.10">
    <property type="entry name" value="DD-peptidase/beta-lactamase superfamily"/>
    <property type="match status" value="2"/>
</dbReference>
<name>A0ABQ3DR49_9ACTN</name>
<dbReference type="Gene3D" id="3.50.80.20">
    <property type="entry name" value="D-Ala-D-Ala carboxypeptidase C, peptidase S13"/>
    <property type="match status" value="1"/>
</dbReference>